<proteinExistence type="predicted"/>
<keyword evidence="1" id="KW-0812">Transmembrane</keyword>
<keyword evidence="1" id="KW-1133">Transmembrane helix</keyword>
<dbReference type="InterPro" id="IPR025329">
    <property type="entry name" value="DUF4235"/>
</dbReference>
<comment type="caution">
    <text evidence="2">The sequence shown here is derived from an EMBL/GenBank/DDBJ whole genome shotgun (WGS) entry which is preliminary data.</text>
</comment>
<keyword evidence="1" id="KW-0472">Membrane</keyword>
<name>A0ABT5TW67_9MICO</name>
<feature type="transmembrane region" description="Helical" evidence="1">
    <location>
        <begin position="50"/>
        <end position="68"/>
    </location>
</feature>
<evidence type="ECO:0000313" key="2">
    <source>
        <dbReference type="EMBL" id="MDD9206202.1"/>
    </source>
</evidence>
<protein>
    <submittedName>
        <fullName evidence="2">DUF4235 domain-containing protein</fullName>
    </submittedName>
</protein>
<dbReference type="Proteomes" id="UP001165561">
    <property type="component" value="Unassembled WGS sequence"/>
</dbReference>
<sequence>MDIGWKIASAGAAAMATMLATKVVDSGWKAATGHSAPHDPEEPEADYKEVLLFALISGAIIGVARVFATQQASKWYGGPEVNKAAEEARKKRS</sequence>
<gene>
    <name evidence="2" type="ORF">PU560_06930</name>
</gene>
<organism evidence="2 3">
    <name type="scientific">Georgenia halotolerans</name>
    <dbReference type="NCBI Taxonomy" id="3028317"/>
    <lineage>
        <taxon>Bacteria</taxon>
        <taxon>Bacillati</taxon>
        <taxon>Actinomycetota</taxon>
        <taxon>Actinomycetes</taxon>
        <taxon>Micrococcales</taxon>
        <taxon>Bogoriellaceae</taxon>
        <taxon>Georgenia</taxon>
    </lineage>
</organism>
<dbReference type="EMBL" id="JARACI010000811">
    <property type="protein sequence ID" value="MDD9206202.1"/>
    <property type="molecule type" value="Genomic_DNA"/>
</dbReference>
<accession>A0ABT5TW67</accession>
<keyword evidence="3" id="KW-1185">Reference proteome</keyword>
<dbReference type="Pfam" id="PF14019">
    <property type="entry name" value="DUF4235"/>
    <property type="match status" value="1"/>
</dbReference>
<evidence type="ECO:0000256" key="1">
    <source>
        <dbReference type="SAM" id="Phobius"/>
    </source>
</evidence>
<reference evidence="2" key="1">
    <citation type="submission" date="2023-02" db="EMBL/GenBank/DDBJ databases">
        <title>Georgenia sp.10Sc9-8, isolated from a soil sample collected from the Taklamakan desert.</title>
        <authorList>
            <person name="Liu S."/>
        </authorList>
    </citation>
    <scope>NUCLEOTIDE SEQUENCE</scope>
    <source>
        <strain evidence="2">10Sc9-8</strain>
    </source>
</reference>
<evidence type="ECO:0000313" key="3">
    <source>
        <dbReference type="Proteomes" id="UP001165561"/>
    </source>
</evidence>